<dbReference type="RefSeq" id="WP_096633509.1">
    <property type="nucleotide sequence ID" value="NZ_LHAE01000005.1"/>
</dbReference>
<dbReference type="PANTHER" id="PTHR11136">
    <property type="entry name" value="FOLYLPOLYGLUTAMATE SYNTHASE-RELATED"/>
    <property type="match status" value="1"/>
</dbReference>
<dbReference type="InterPro" id="IPR001645">
    <property type="entry name" value="Folylpolyglutamate_synth"/>
</dbReference>
<sequence length="417" mass="47116">MDYNDVLNWIHGQLTFGIKPGIDRMKWVLEKLDNPEKNIFGIHVVGTNGKGSTVNNLQHILTKSGYHVGTFTSPYIIDFKERISLDGKMIAEEDLLACAKQIKPLTDRINQETDFGQVTEFELITLIMFLYFGRIHPVDIAIIEAGLGGTYDSTNVFDAFAVICPSIGLDHINILGDTYGEIAAHKAGVIKGGERVIFAIANQEARQVFLNQIANNHATAYEYGHQFNLSPMADALEFESQLGKIPQLELAMPGQHQISNAALCIMAAQLLQEKMPRITDETIRQGLKEAFWLGRTELLADNLMIDGAHNLESVLALVDVLKEKYSDKKIHLLFGAIDTKPIDKMLAILNQVGDLTVTTFHYPNAYPLEKYPDNYQKVSDFKEWLEKIDLRSKEDFYLITGSLYFISEVRRYWKLKN</sequence>
<comment type="pathway">
    <text evidence="3">Cofactor biosynthesis; tetrahydrofolylpolyglutamate biosynthesis.</text>
</comment>
<accession>A0A854W7P6</accession>
<organism evidence="21 22">
    <name type="scientific">Streptococcus parauberis</name>
    <dbReference type="NCBI Taxonomy" id="1348"/>
    <lineage>
        <taxon>Bacteria</taxon>
        <taxon>Bacillati</taxon>
        <taxon>Bacillota</taxon>
        <taxon>Bacilli</taxon>
        <taxon>Lactobacillales</taxon>
        <taxon>Streptococcaceae</taxon>
        <taxon>Streptococcus</taxon>
    </lineage>
</organism>
<dbReference type="EMBL" id="NSGR01000008">
    <property type="protein sequence ID" value="PCH12263.1"/>
    <property type="molecule type" value="Genomic_DNA"/>
</dbReference>
<name>A0A854W7P6_9STRE</name>
<evidence type="ECO:0000256" key="8">
    <source>
        <dbReference type="ARBA" id="ARBA00019357"/>
    </source>
</evidence>
<dbReference type="GO" id="GO:0005524">
    <property type="term" value="F:ATP binding"/>
    <property type="evidence" value="ECO:0007669"/>
    <property type="project" value="UniProtKB-KW"/>
</dbReference>
<keyword evidence="10" id="KW-0479">Metal-binding</keyword>
<comment type="similarity">
    <text evidence="4 18">Belongs to the folylpolyglutamate synthase family.</text>
</comment>
<dbReference type="GO" id="GO:0005737">
    <property type="term" value="C:cytoplasm"/>
    <property type="evidence" value="ECO:0007669"/>
    <property type="project" value="TreeGrafter"/>
</dbReference>
<evidence type="ECO:0000256" key="15">
    <source>
        <dbReference type="ARBA" id="ARBA00030592"/>
    </source>
</evidence>
<dbReference type="UniPathway" id="UPA00219"/>
<dbReference type="SUPFAM" id="SSF53623">
    <property type="entry name" value="MurD-like peptide ligases, catalytic domain"/>
    <property type="match status" value="1"/>
</dbReference>
<evidence type="ECO:0000256" key="14">
    <source>
        <dbReference type="ARBA" id="ARBA00022909"/>
    </source>
</evidence>
<evidence type="ECO:0000259" key="20">
    <source>
        <dbReference type="Pfam" id="PF08245"/>
    </source>
</evidence>
<evidence type="ECO:0000256" key="5">
    <source>
        <dbReference type="ARBA" id="ARBA00011245"/>
    </source>
</evidence>
<dbReference type="NCBIfam" id="TIGR01499">
    <property type="entry name" value="folC"/>
    <property type="match status" value="1"/>
</dbReference>
<evidence type="ECO:0000256" key="12">
    <source>
        <dbReference type="ARBA" id="ARBA00022840"/>
    </source>
</evidence>
<dbReference type="InterPro" id="IPR036615">
    <property type="entry name" value="Mur_ligase_C_dom_sf"/>
</dbReference>
<dbReference type="Pfam" id="PF08245">
    <property type="entry name" value="Mur_ligase_M"/>
    <property type="match status" value="1"/>
</dbReference>
<reference evidence="21 22" key="1">
    <citation type="submission" date="2016-06" db="EMBL/GenBank/DDBJ databases">
        <authorList>
            <person name="Haines A.N."/>
            <person name="Council K.R."/>
        </authorList>
    </citation>
    <scope>NUCLEOTIDE SEQUENCE [LARGE SCALE GENOMIC DNA]</scope>
    <source>
        <strain evidence="21 22">SP158-29</strain>
    </source>
</reference>
<evidence type="ECO:0000256" key="3">
    <source>
        <dbReference type="ARBA" id="ARBA00005150"/>
    </source>
</evidence>
<dbReference type="EC" id="6.3.2.17" evidence="7"/>
<comment type="catalytic activity">
    <reaction evidence="16">
        <text>(6S)-5,6,7,8-tetrahydrofolyl-(gamma-L-Glu)(n) + L-glutamate + ATP = (6S)-5,6,7,8-tetrahydrofolyl-(gamma-L-Glu)(n+1) + ADP + phosphate + H(+)</text>
        <dbReference type="Rhea" id="RHEA:10580"/>
        <dbReference type="Rhea" id="RHEA-COMP:14738"/>
        <dbReference type="Rhea" id="RHEA-COMP:14740"/>
        <dbReference type="ChEBI" id="CHEBI:15378"/>
        <dbReference type="ChEBI" id="CHEBI:29985"/>
        <dbReference type="ChEBI" id="CHEBI:30616"/>
        <dbReference type="ChEBI" id="CHEBI:43474"/>
        <dbReference type="ChEBI" id="CHEBI:141005"/>
        <dbReference type="ChEBI" id="CHEBI:456216"/>
        <dbReference type="EC" id="6.3.2.17"/>
    </reaction>
</comment>
<dbReference type="GO" id="GO:0008841">
    <property type="term" value="F:dihydrofolate synthase activity"/>
    <property type="evidence" value="ECO:0007669"/>
    <property type="project" value="UniProtKB-EC"/>
</dbReference>
<evidence type="ECO:0000256" key="7">
    <source>
        <dbReference type="ARBA" id="ARBA00013025"/>
    </source>
</evidence>
<dbReference type="GO" id="GO:0004326">
    <property type="term" value="F:tetrahydrofolylpolyglutamate synthase activity"/>
    <property type="evidence" value="ECO:0007669"/>
    <property type="project" value="UniProtKB-EC"/>
</dbReference>
<protein>
    <recommendedName>
        <fullName evidence="8">Dihydrofolate synthase/folylpolyglutamate synthase</fullName>
        <ecNumber evidence="6">6.3.2.12</ecNumber>
        <ecNumber evidence="7">6.3.2.17</ecNumber>
    </recommendedName>
    <alternativeName>
        <fullName evidence="15">Tetrahydrofolylpolyglutamate synthase</fullName>
    </alternativeName>
</protein>
<evidence type="ECO:0000256" key="16">
    <source>
        <dbReference type="ARBA" id="ARBA00047493"/>
    </source>
</evidence>
<evidence type="ECO:0000256" key="13">
    <source>
        <dbReference type="ARBA" id="ARBA00022842"/>
    </source>
</evidence>
<evidence type="ECO:0000256" key="18">
    <source>
        <dbReference type="PIRNR" id="PIRNR001563"/>
    </source>
</evidence>
<dbReference type="PANTHER" id="PTHR11136:SF0">
    <property type="entry name" value="DIHYDROFOLATE SYNTHETASE-RELATED"/>
    <property type="match status" value="1"/>
</dbReference>
<dbReference type="GO" id="GO:0046872">
    <property type="term" value="F:metal ion binding"/>
    <property type="evidence" value="ECO:0007669"/>
    <property type="project" value="UniProtKB-KW"/>
</dbReference>
<keyword evidence="12 18" id="KW-0067">ATP-binding</keyword>
<comment type="cofactor">
    <cofactor evidence="1">
        <name>Mg(2+)</name>
        <dbReference type="ChEBI" id="CHEBI:18420"/>
    </cofactor>
</comment>
<dbReference type="GO" id="GO:0009252">
    <property type="term" value="P:peptidoglycan biosynthetic process"/>
    <property type="evidence" value="ECO:0007669"/>
    <property type="project" value="UniProtKB-UniPathway"/>
</dbReference>
<evidence type="ECO:0000256" key="17">
    <source>
        <dbReference type="ARBA" id="ARBA00049161"/>
    </source>
</evidence>
<feature type="domain" description="Mur ligase C-terminal" evidence="19">
    <location>
        <begin position="294"/>
        <end position="402"/>
    </location>
</feature>
<dbReference type="Gene3D" id="3.40.1190.10">
    <property type="entry name" value="Mur-like, catalytic domain"/>
    <property type="match status" value="1"/>
</dbReference>
<proteinExistence type="inferred from homology"/>
<comment type="subunit">
    <text evidence="5">Monomer.</text>
</comment>
<dbReference type="FunFam" id="3.40.1190.10:FF:000004">
    <property type="entry name" value="Dihydrofolate synthase/folylpolyglutamate synthase"/>
    <property type="match status" value="1"/>
</dbReference>
<dbReference type="EC" id="6.3.2.12" evidence="6"/>
<keyword evidence="13" id="KW-0460">Magnesium</keyword>
<evidence type="ECO:0000256" key="4">
    <source>
        <dbReference type="ARBA" id="ARBA00008276"/>
    </source>
</evidence>
<dbReference type="Proteomes" id="UP000217465">
    <property type="component" value="Unassembled WGS sequence"/>
</dbReference>
<evidence type="ECO:0000259" key="19">
    <source>
        <dbReference type="Pfam" id="PF02875"/>
    </source>
</evidence>
<dbReference type="SUPFAM" id="SSF53244">
    <property type="entry name" value="MurD-like peptide ligases, peptide-binding domain"/>
    <property type="match status" value="1"/>
</dbReference>
<evidence type="ECO:0000256" key="2">
    <source>
        <dbReference type="ARBA" id="ARBA00004799"/>
    </source>
</evidence>
<dbReference type="Pfam" id="PF02875">
    <property type="entry name" value="Mur_ligase_C"/>
    <property type="match status" value="1"/>
</dbReference>
<comment type="catalytic activity">
    <reaction evidence="17">
        <text>7,8-dihydropteroate + L-glutamate + ATP = 7,8-dihydrofolate + ADP + phosphate + H(+)</text>
        <dbReference type="Rhea" id="RHEA:23584"/>
        <dbReference type="ChEBI" id="CHEBI:15378"/>
        <dbReference type="ChEBI" id="CHEBI:17839"/>
        <dbReference type="ChEBI" id="CHEBI:29985"/>
        <dbReference type="ChEBI" id="CHEBI:30616"/>
        <dbReference type="ChEBI" id="CHEBI:43474"/>
        <dbReference type="ChEBI" id="CHEBI:57451"/>
        <dbReference type="ChEBI" id="CHEBI:456216"/>
        <dbReference type="EC" id="6.3.2.12"/>
    </reaction>
</comment>
<evidence type="ECO:0000313" key="22">
    <source>
        <dbReference type="Proteomes" id="UP000217465"/>
    </source>
</evidence>
<keyword evidence="9 18" id="KW-0436">Ligase</keyword>
<dbReference type="GO" id="GO:0046656">
    <property type="term" value="P:folic acid biosynthetic process"/>
    <property type="evidence" value="ECO:0007669"/>
    <property type="project" value="UniProtKB-KW"/>
</dbReference>
<dbReference type="AlphaFoldDB" id="A0A854W7P6"/>
<evidence type="ECO:0000256" key="11">
    <source>
        <dbReference type="ARBA" id="ARBA00022741"/>
    </source>
</evidence>
<evidence type="ECO:0000256" key="6">
    <source>
        <dbReference type="ARBA" id="ARBA00013023"/>
    </source>
</evidence>
<dbReference type="InterPro" id="IPR013221">
    <property type="entry name" value="Mur_ligase_cen"/>
</dbReference>
<comment type="pathway">
    <text evidence="2">Cofactor biosynthesis; tetrahydrofolate biosynthesis; 7,8-dihydrofolate from 2-amino-4-hydroxy-6-hydroxymethyl-7,8-dihydropteridine diphosphate and 4-aminobenzoate: step 2/2.</text>
</comment>
<evidence type="ECO:0000313" key="21">
    <source>
        <dbReference type="EMBL" id="PCH12263.1"/>
    </source>
</evidence>
<keyword evidence="11 18" id="KW-0547">Nucleotide-binding</keyword>
<dbReference type="InterPro" id="IPR036565">
    <property type="entry name" value="Mur-like_cat_sf"/>
</dbReference>
<evidence type="ECO:0000256" key="10">
    <source>
        <dbReference type="ARBA" id="ARBA00022723"/>
    </source>
</evidence>
<gene>
    <name evidence="21" type="primary">fgs_2</name>
    <name evidence="21" type="ORF">A9Y57_00978</name>
</gene>
<dbReference type="PIRSF" id="PIRSF001563">
    <property type="entry name" value="Folylpolyglu_synth"/>
    <property type="match status" value="1"/>
</dbReference>
<dbReference type="InterPro" id="IPR004101">
    <property type="entry name" value="Mur_ligase_C"/>
</dbReference>
<comment type="caution">
    <text evidence="21">The sequence shown here is derived from an EMBL/GenBank/DDBJ whole genome shotgun (WGS) entry which is preliminary data.</text>
</comment>
<keyword evidence="14" id="KW-0289">Folate biosynthesis</keyword>
<feature type="domain" description="Mur ligase central" evidence="20">
    <location>
        <begin position="44"/>
        <end position="268"/>
    </location>
</feature>
<evidence type="ECO:0000256" key="9">
    <source>
        <dbReference type="ARBA" id="ARBA00022598"/>
    </source>
</evidence>
<dbReference type="Gene3D" id="3.90.190.20">
    <property type="entry name" value="Mur ligase, C-terminal domain"/>
    <property type="match status" value="1"/>
</dbReference>
<evidence type="ECO:0000256" key="1">
    <source>
        <dbReference type="ARBA" id="ARBA00001946"/>
    </source>
</evidence>